<gene>
    <name evidence="1" type="ORF">PR002_g23000</name>
    <name evidence="2" type="ORF">PR003_g24910</name>
</gene>
<accession>A0A6A4CMB7</accession>
<evidence type="ECO:0000313" key="4">
    <source>
        <dbReference type="Proteomes" id="UP000435112"/>
    </source>
</evidence>
<reference evidence="2 3" key="1">
    <citation type="submission" date="2018-08" db="EMBL/GenBank/DDBJ databases">
        <title>Genomic investigation of the strawberry pathogen Phytophthora fragariae indicates pathogenicity is determined by transcriptional variation in three key races.</title>
        <authorList>
            <person name="Adams T.M."/>
            <person name="Armitage A.D."/>
            <person name="Sobczyk M.K."/>
            <person name="Bates H.J."/>
            <person name="Dunwell J.M."/>
            <person name="Nellist C.F."/>
            <person name="Harrison R.J."/>
        </authorList>
    </citation>
    <scope>NUCLEOTIDE SEQUENCE [LARGE SCALE GENOMIC DNA]</scope>
    <source>
        <strain evidence="1 4">SCRP324</strain>
        <strain evidence="2 3">SCRP333</strain>
    </source>
</reference>
<protein>
    <submittedName>
        <fullName evidence="2">Uncharacterized protein</fullName>
    </submittedName>
</protein>
<keyword evidence="3" id="KW-1185">Reference proteome</keyword>
<name>A0A6A4CMB7_9STRA</name>
<dbReference type="EMBL" id="QXFT01002886">
    <property type="protein sequence ID" value="KAE9291892.1"/>
    <property type="molecule type" value="Genomic_DNA"/>
</dbReference>
<comment type="caution">
    <text evidence="2">The sequence shown here is derived from an EMBL/GenBank/DDBJ whole genome shotgun (WGS) entry which is preliminary data.</text>
</comment>
<sequence length="36" mass="3965">MPPQELSSRLATLPLATFGEVFSSSLLESKTQRTLQ</sequence>
<evidence type="ECO:0000313" key="2">
    <source>
        <dbReference type="EMBL" id="KAE9291892.1"/>
    </source>
</evidence>
<dbReference type="Proteomes" id="UP000434957">
    <property type="component" value="Unassembled WGS sequence"/>
</dbReference>
<dbReference type="AlphaFoldDB" id="A0A6A4CMB7"/>
<dbReference type="EMBL" id="QXFU01002560">
    <property type="protein sequence ID" value="KAE8984257.1"/>
    <property type="molecule type" value="Genomic_DNA"/>
</dbReference>
<organism evidence="2 3">
    <name type="scientific">Phytophthora rubi</name>
    <dbReference type="NCBI Taxonomy" id="129364"/>
    <lineage>
        <taxon>Eukaryota</taxon>
        <taxon>Sar</taxon>
        <taxon>Stramenopiles</taxon>
        <taxon>Oomycota</taxon>
        <taxon>Peronosporomycetes</taxon>
        <taxon>Peronosporales</taxon>
        <taxon>Peronosporaceae</taxon>
        <taxon>Phytophthora</taxon>
    </lineage>
</organism>
<evidence type="ECO:0000313" key="3">
    <source>
        <dbReference type="Proteomes" id="UP000434957"/>
    </source>
</evidence>
<dbReference type="Proteomes" id="UP000435112">
    <property type="component" value="Unassembled WGS sequence"/>
</dbReference>
<proteinExistence type="predicted"/>
<evidence type="ECO:0000313" key="1">
    <source>
        <dbReference type="EMBL" id="KAE8984257.1"/>
    </source>
</evidence>